<keyword evidence="1" id="KW-0472">Membrane</keyword>
<gene>
    <name evidence="2" type="ordered locus">Desaci_1454</name>
</gene>
<dbReference type="EMBL" id="CP003639">
    <property type="protein sequence ID" value="AFM40471.1"/>
    <property type="molecule type" value="Genomic_DNA"/>
</dbReference>
<evidence type="ECO:0000256" key="1">
    <source>
        <dbReference type="SAM" id="Phobius"/>
    </source>
</evidence>
<dbReference type="STRING" id="646529.Desaci_1454"/>
<reference evidence="2 3" key="1">
    <citation type="journal article" date="2012" name="J. Bacteriol.">
        <title>Complete genome sequences of Desulfosporosinus orientis DSM765T, Desulfosporosinus youngiae DSM17734T, Desulfosporosinus meridiei DSM13257T, and Desulfosporosinus acidiphilus DSM22704T.</title>
        <authorList>
            <person name="Pester M."/>
            <person name="Brambilla E."/>
            <person name="Alazard D."/>
            <person name="Rattei T."/>
            <person name="Weinmaier T."/>
            <person name="Han J."/>
            <person name="Lucas S."/>
            <person name="Lapidus A."/>
            <person name="Cheng J.F."/>
            <person name="Goodwin L."/>
            <person name="Pitluck S."/>
            <person name="Peters L."/>
            <person name="Ovchinnikova G."/>
            <person name="Teshima H."/>
            <person name="Detter J.C."/>
            <person name="Han C.S."/>
            <person name="Tapia R."/>
            <person name="Land M.L."/>
            <person name="Hauser L."/>
            <person name="Kyrpides N.C."/>
            <person name="Ivanova N.N."/>
            <person name="Pagani I."/>
            <person name="Huntmann M."/>
            <person name="Wei C.L."/>
            <person name="Davenport K.W."/>
            <person name="Daligault H."/>
            <person name="Chain P.S."/>
            <person name="Chen A."/>
            <person name="Mavromatis K."/>
            <person name="Markowitz V."/>
            <person name="Szeto E."/>
            <person name="Mikhailova N."/>
            <person name="Pati A."/>
            <person name="Wagner M."/>
            <person name="Woyke T."/>
            <person name="Ollivier B."/>
            <person name="Klenk H.P."/>
            <person name="Spring S."/>
            <person name="Loy A."/>
        </authorList>
    </citation>
    <scope>NUCLEOTIDE SEQUENCE [LARGE SCALE GENOMIC DNA]</scope>
    <source>
        <strain evidence="3">DSM 22704 / JCM 16185 / SJ4</strain>
    </source>
</reference>
<sequence length="56" mass="6104">MEEINTMSLKKKLVLGVLLVIGLGIVGSINYYLPNSTLAGVGGWFNPLHITYVNKN</sequence>
<protein>
    <submittedName>
        <fullName evidence="2">Uncharacterized protein</fullName>
    </submittedName>
</protein>
<dbReference type="Proteomes" id="UP000002892">
    <property type="component" value="Chromosome"/>
</dbReference>
<evidence type="ECO:0000313" key="3">
    <source>
        <dbReference type="Proteomes" id="UP000002892"/>
    </source>
</evidence>
<dbReference type="HOGENOM" id="CLU_3006725_0_0_9"/>
<organism evidence="2 3">
    <name type="scientific">Desulfosporosinus acidiphilus (strain DSM 22704 / JCM 16185 / SJ4)</name>
    <dbReference type="NCBI Taxonomy" id="646529"/>
    <lineage>
        <taxon>Bacteria</taxon>
        <taxon>Bacillati</taxon>
        <taxon>Bacillota</taxon>
        <taxon>Clostridia</taxon>
        <taxon>Eubacteriales</taxon>
        <taxon>Desulfitobacteriaceae</taxon>
        <taxon>Desulfosporosinus</taxon>
    </lineage>
</organism>
<evidence type="ECO:0000313" key="2">
    <source>
        <dbReference type="EMBL" id="AFM40471.1"/>
    </source>
</evidence>
<proteinExistence type="predicted"/>
<name>I4D3U7_DESAJ</name>
<keyword evidence="1" id="KW-1133">Transmembrane helix</keyword>
<keyword evidence="1" id="KW-0812">Transmembrane</keyword>
<dbReference type="RefSeq" id="WP_014826478.1">
    <property type="nucleotide sequence ID" value="NC_018068.1"/>
</dbReference>
<dbReference type="AlphaFoldDB" id="I4D3U7"/>
<keyword evidence="3" id="KW-1185">Reference proteome</keyword>
<dbReference type="KEGG" id="dai:Desaci_1454"/>
<accession>I4D3U7</accession>
<feature type="transmembrane region" description="Helical" evidence="1">
    <location>
        <begin position="12"/>
        <end position="33"/>
    </location>
</feature>